<name>A0ABR3GE12_9PEZI</name>
<evidence type="ECO:0000313" key="3">
    <source>
        <dbReference type="Proteomes" id="UP001447188"/>
    </source>
</evidence>
<accession>A0ABR3GE12</accession>
<sequence length="64" mass="7018">MQGDVIEWFTDMSTTLLDQNGADRNYYSSATRTISGGNSVHKTDDLLSPSTKGCRYPKGNTGKE</sequence>
<comment type="caution">
    <text evidence="2">The sequence shown here is derived from an EMBL/GenBank/DDBJ whole genome shotgun (WGS) entry which is preliminary data.</text>
</comment>
<organism evidence="2 3">
    <name type="scientific">Discina gigas</name>
    <dbReference type="NCBI Taxonomy" id="1032678"/>
    <lineage>
        <taxon>Eukaryota</taxon>
        <taxon>Fungi</taxon>
        <taxon>Dikarya</taxon>
        <taxon>Ascomycota</taxon>
        <taxon>Pezizomycotina</taxon>
        <taxon>Pezizomycetes</taxon>
        <taxon>Pezizales</taxon>
        <taxon>Discinaceae</taxon>
        <taxon>Discina</taxon>
    </lineage>
</organism>
<dbReference type="Proteomes" id="UP001447188">
    <property type="component" value="Unassembled WGS sequence"/>
</dbReference>
<evidence type="ECO:0000256" key="1">
    <source>
        <dbReference type="SAM" id="MobiDB-lite"/>
    </source>
</evidence>
<feature type="region of interest" description="Disordered" evidence="1">
    <location>
        <begin position="31"/>
        <end position="64"/>
    </location>
</feature>
<evidence type="ECO:0000313" key="2">
    <source>
        <dbReference type="EMBL" id="KAL0634202.1"/>
    </source>
</evidence>
<dbReference type="EMBL" id="JBBBZM010000101">
    <property type="protein sequence ID" value="KAL0634202.1"/>
    <property type="molecule type" value="Genomic_DNA"/>
</dbReference>
<reference evidence="2 3" key="1">
    <citation type="submission" date="2024-02" db="EMBL/GenBank/DDBJ databases">
        <title>Discinaceae phylogenomics.</title>
        <authorList>
            <person name="Dirks A.C."/>
            <person name="James T.Y."/>
        </authorList>
    </citation>
    <scope>NUCLEOTIDE SEQUENCE [LARGE SCALE GENOMIC DNA]</scope>
    <source>
        <strain evidence="2 3">ACD0624</strain>
    </source>
</reference>
<proteinExistence type="predicted"/>
<protein>
    <submittedName>
        <fullName evidence="2">Uncharacterized protein</fullName>
    </submittedName>
</protein>
<feature type="compositionally biased region" description="Polar residues" evidence="1">
    <location>
        <begin position="31"/>
        <end position="40"/>
    </location>
</feature>
<gene>
    <name evidence="2" type="ORF">Q9L58_006878</name>
</gene>
<keyword evidence="3" id="KW-1185">Reference proteome</keyword>